<reference evidence="2 3" key="1">
    <citation type="submission" date="2024-06" db="EMBL/GenBank/DDBJ databases">
        <title>Burkholderia sola in Mexico.</title>
        <authorList>
            <person name="Estrada P."/>
        </authorList>
    </citation>
    <scope>NUCLEOTIDE SEQUENCE [LARGE SCALE GENOMIC DNA]</scope>
    <source>
        <strain evidence="2 3">CpTa8-5</strain>
    </source>
</reference>
<dbReference type="EMBL" id="JBEWCH010000015">
    <property type="protein sequence ID" value="MET1477032.1"/>
    <property type="molecule type" value="Genomic_DNA"/>
</dbReference>
<evidence type="ECO:0000313" key="2">
    <source>
        <dbReference type="EMBL" id="MET1477032.1"/>
    </source>
</evidence>
<proteinExistence type="predicted"/>
<evidence type="ECO:0000313" key="3">
    <source>
        <dbReference type="Proteomes" id="UP001548587"/>
    </source>
</evidence>
<evidence type="ECO:0000256" key="1">
    <source>
        <dbReference type="SAM" id="MobiDB-lite"/>
    </source>
</evidence>
<keyword evidence="3" id="KW-1185">Reference proteome</keyword>
<name>A0ABV2CD42_9BURK</name>
<comment type="caution">
    <text evidence="2">The sequence shown here is derived from an EMBL/GenBank/DDBJ whole genome shotgun (WGS) entry which is preliminary data.</text>
</comment>
<dbReference type="RefSeq" id="WP_209926920.1">
    <property type="nucleotide sequence ID" value="NZ_JBEWCG010000012.1"/>
</dbReference>
<dbReference type="Proteomes" id="UP001548587">
    <property type="component" value="Unassembled WGS sequence"/>
</dbReference>
<accession>A0ABV2CD42</accession>
<gene>
    <name evidence="2" type="ORF">ABXL37_22505</name>
</gene>
<protein>
    <submittedName>
        <fullName evidence="2">Uncharacterized protein</fullName>
    </submittedName>
</protein>
<feature type="region of interest" description="Disordered" evidence="1">
    <location>
        <begin position="1"/>
        <end position="32"/>
    </location>
</feature>
<organism evidence="2 3">
    <name type="scientific">Burkholderia sola</name>
    <dbReference type="NCBI Taxonomy" id="2843302"/>
    <lineage>
        <taxon>Bacteria</taxon>
        <taxon>Pseudomonadati</taxon>
        <taxon>Pseudomonadota</taxon>
        <taxon>Betaproteobacteria</taxon>
        <taxon>Burkholderiales</taxon>
        <taxon>Burkholderiaceae</taxon>
        <taxon>Burkholderia</taxon>
        <taxon>Burkholderia cepacia complex</taxon>
    </lineage>
</organism>
<sequence>MSQRTDGSSAGARIVVDQSPEPPATASDPFLFPTVRLQPAIEIGPESKTR</sequence>